<dbReference type="AlphaFoldDB" id="A0A1X6NPF3"/>
<accession>A0A1X6NPF3</accession>
<feature type="region of interest" description="Disordered" evidence="1">
    <location>
        <begin position="70"/>
        <end position="90"/>
    </location>
</feature>
<evidence type="ECO:0000313" key="2">
    <source>
        <dbReference type="EMBL" id="OSX70462.1"/>
    </source>
</evidence>
<gene>
    <name evidence="2" type="ORF">BU14_0746s0002</name>
</gene>
<feature type="compositionally biased region" description="Gly residues" evidence="1">
    <location>
        <begin position="70"/>
        <end position="80"/>
    </location>
</feature>
<dbReference type="Proteomes" id="UP000218209">
    <property type="component" value="Unassembled WGS sequence"/>
</dbReference>
<feature type="compositionally biased region" description="Acidic residues" evidence="1">
    <location>
        <begin position="81"/>
        <end position="90"/>
    </location>
</feature>
<proteinExistence type="predicted"/>
<dbReference type="OrthoDB" id="5971at2759"/>
<evidence type="ECO:0008006" key="4">
    <source>
        <dbReference type="Google" id="ProtNLM"/>
    </source>
</evidence>
<organism evidence="2 3">
    <name type="scientific">Porphyra umbilicalis</name>
    <name type="common">Purple laver</name>
    <name type="synonym">Red alga</name>
    <dbReference type="NCBI Taxonomy" id="2786"/>
    <lineage>
        <taxon>Eukaryota</taxon>
        <taxon>Rhodophyta</taxon>
        <taxon>Bangiophyceae</taxon>
        <taxon>Bangiales</taxon>
        <taxon>Bangiaceae</taxon>
        <taxon>Porphyra</taxon>
    </lineage>
</organism>
<sequence>MTGVAFLSAVPPSWHPPAPRACVCGRRSSTVSGRAQSGWTVGGGAAWFFRRPVAPAVARRAGGRWRMGAGAGAGEVGGSEDGAEGGDPDLDLSALRRRMEELEQGGKQDNDDDEDGDEPVLEVVVEEVIFGDANGADDEVMVLDLRDDDDDGSVVGKRGDDGEPIMGELRPPNSSENKEIATAYRDCDSLYIILFNAAANGEGLYSIQVGGMNVVLAFARMEEAGRYALALREQKIIDVESIVDIQVAELVPSELEEFCSDAGVRLGFVPADALLSPEHLHASDDATFSPFSSAIDPLRDGGMDEDVADEMRDKLNKLLGKEDE</sequence>
<dbReference type="EMBL" id="KV919252">
    <property type="protein sequence ID" value="OSX70462.1"/>
    <property type="molecule type" value="Genomic_DNA"/>
</dbReference>
<keyword evidence="3" id="KW-1185">Reference proteome</keyword>
<reference evidence="2 3" key="1">
    <citation type="submission" date="2017-03" db="EMBL/GenBank/DDBJ databases">
        <title>WGS assembly of Porphyra umbilicalis.</title>
        <authorList>
            <person name="Brawley S.H."/>
            <person name="Blouin N.A."/>
            <person name="Ficko-Blean E."/>
            <person name="Wheeler G.L."/>
            <person name="Lohr M."/>
            <person name="Goodson H.V."/>
            <person name="Jenkins J.W."/>
            <person name="Blaby-Haas C.E."/>
            <person name="Helliwell K.E."/>
            <person name="Chan C."/>
            <person name="Marriage T."/>
            <person name="Bhattacharya D."/>
            <person name="Klein A.S."/>
            <person name="Badis Y."/>
            <person name="Brodie J."/>
            <person name="Cao Y."/>
            <person name="Collen J."/>
            <person name="Dittami S.M."/>
            <person name="Gachon C.M."/>
            <person name="Green B.R."/>
            <person name="Karpowicz S."/>
            <person name="Kim J.W."/>
            <person name="Kudahl U."/>
            <person name="Lin S."/>
            <person name="Michel G."/>
            <person name="Mittag M."/>
            <person name="Olson B.J."/>
            <person name="Pangilinan J."/>
            <person name="Peng Y."/>
            <person name="Qiu H."/>
            <person name="Shu S."/>
            <person name="Singer J.T."/>
            <person name="Smith A.G."/>
            <person name="Sprecher B.N."/>
            <person name="Wagner V."/>
            <person name="Wang W."/>
            <person name="Wang Z.-Y."/>
            <person name="Yan J."/>
            <person name="Yarish C."/>
            <person name="Zoeuner-Riek S."/>
            <person name="Zhuang Y."/>
            <person name="Zou Y."/>
            <person name="Lindquist E.A."/>
            <person name="Grimwood J."/>
            <person name="Barry K."/>
            <person name="Rokhsar D.S."/>
            <person name="Schmutz J."/>
            <person name="Stiller J.W."/>
            <person name="Grossman A.R."/>
            <person name="Prochnik S.E."/>
        </authorList>
    </citation>
    <scope>NUCLEOTIDE SEQUENCE [LARGE SCALE GENOMIC DNA]</scope>
    <source>
        <strain evidence="2">4086291</strain>
    </source>
</reference>
<name>A0A1X6NPF3_PORUM</name>
<dbReference type="Pfam" id="PF11360">
    <property type="entry name" value="DUF3110"/>
    <property type="match status" value="1"/>
</dbReference>
<feature type="region of interest" description="Disordered" evidence="1">
    <location>
        <begin position="151"/>
        <end position="176"/>
    </location>
</feature>
<evidence type="ECO:0000256" key="1">
    <source>
        <dbReference type="SAM" id="MobiDB-lite"/>
    </source>
</evidence>
<protein>
    <recommendedName>
        <fullName evidence="4">DUF3110 domain-containing protein</fullName>
    </recommendedName>
</protein>
<evidence type="ECO:0000313" key="3">
    <source>
        <dbReference type="Proteomes" id="UP000218209"/>
    </source>
</evidence>
<dbReference type="InterPro" id="IPR021503">
    <property type="entry name" value="DUF3110"/>
</dbReference>